<name>A0A0R3T5Y8_RODNA</name>
<evidence type="ECO:0000256" key="1">
    <source>
        <dbReference type="ARBA" id="ARBA00022603"/>
    </source>
</evidence>
<dbReference type="STRING" id="102285.A0A0R3T5Y8"/>
<evidence type="ECO:0000313" key="5">
    <source>
        <dbReference type="EMBL" id="VDN98334.1"/>
    </source>
</evidence>
<dbReference type="GO" id="GO:0032259">
    <property type="term" value="P:methylation"/>
    <property type="evidence" value="ECO:0007669"/>
    <property type="project" value="UniProtKB-KW"/>
</dbReference>
<dbReference type="OrthoDB" id="6282876at2759"/>
<evidence type="ECO:0000256" key="2">
    <source>
        <dbReference type="ARBA" id="ARBA00022679"/>
    </source>
</evidence>
<protein>
    <submittedName>
        <fullName evidence="7">SET domain-containing protein</fullName>
    </submittedName>
</protein>
<keyword evidence="6" id="KW-1185">Reference proteome</keyword>
<gene>
    <name evidence="5" type="ORF">HNAJ_LOCUS2475</name>
</gene>
<feature type="region of interest" description="Disordered" evidence="4">
    <location>
        <begin position="146"/>
        <end position="166"/>
    </location>
</feature>
<accession>A0A0R3T5Y8</accession>
<dbReference type="GO" id="GO:0005737">
    <property type="term" value="C:cytoplasm"/>
    <property type="evidence" value="ECO:0007669"/>
    <property type="project" value="TreeGrafter"/>
</dbReference>
<sequence length="338" mass="37670">MEAPKWGSGHKFVKEYFRIVNERMAKVGKKKEWLKHFGEAKTDFERVCYLLKSLEASNEDKTGVGVLGLPTKRDEVVKFNVKSDEFADKILLSLKTQKDVSKSLDYVNRALFFAESDAAKLRVLGIRGRLLSTLGELRCFRGEPPEVISEDSSKHKKTSHEKSEEVSCHLSASPNGRIQLRNTGNKRGWTLEVTQDVSVGDVLMVDKPYASTLLSDHFGTHCYHCYKRTLSLIPCHHCPYVGFCSETCAENASKDKLPASAEGTGRHVYDCHGIVACIILDNYAGWSKESKDSIGGPIVARLAFACVANTNPDTLLDYICSSGRYAVSVYCNFLILIQ</sequence>
<reference evidence="5 6" key="2">
    <citation type="submission" date="2018-11" db="EMBL/GenBank/DDBJ databases">
        <authorList>
            <consortium name="Pathogen Informatics"/>
        </authorList>
    </citation>
    <scope>NUCLEOTIDE SEQUENCE [LARGE SCALE GENOMIC DNA]</scope>
</reference>
<dbReference type="GO" id="GO:0042826">
    <property type="term" value="F:histone deacetylase binding"/>
    <property type="evidence" value="ECO:0007669"/>
    <property type="project" value="TreeGrafter"/>
</dbReference>
<keyword evidence="3" id="KW-0949">S-adenosyl-L-methionine</keyword>
<dbReference type="GO" id="GO:0008168">
    <property type="term" value="F:methyltransferase activity"/>
    <property type="evidence" value="ECO:0007669"/>
    <property type="project" value="UniProtKB-KW"/>
</dbReference>
<dbReference type="Proteomes" id="UP000278807">
    <property type="component" value="Unassembled WGS sequence"/>
</dbReference>
<reference evidence="7" key="1">
    <citation type="submission" date="2017-02" db="UniProtKB">
        <authorList>
            <consortium name="WormBaseParasite"/>
        </authorList>
    </citation>
    <scope>IDENTIFICATION</scope>
</reference>
<organism evidence="7">
    <name type="scientific">Rodentolepis nana</name>
    <name type="common">Dwarf tapeworm</name>
    <name type="synonym">Hymenolepis nana</name>
    <dbReference type="NCBI Taxonomy" id="102285"/>
    <lineage>
        <taxon>Eukaryota</taxon>
        <taxon>Metazoa</taxon>
        <taxon>Spiralia</taxon>
        <taxon>Lophotrochozoa</taxon>
        <taxon>Platyhelminthes</taxon>
        <taxon>Cestoda</taxon>
        <taxon>Eucestoda</taxon>
        <taxon>Cyclophyllidea</taxon>
        <taxon>Hymenolepididae</taxon>
        <taxon>Rodentolepis</taxon>
    </lineage>
</organism>
<keyword evidence="1" id="KW-0489">Methyltransferase</keyword>
<evidence type="ECO:0000313" key="6">
    <source>
        <dbReference type="Proteomes" id="UP000278807"/>
    </source>
</evidence>
<dbReference type="GO" id="GO:0005634">
    <property type="term" value="C:nucleus"/>
    <property type="evidence" value="ECO:0007669"/>
    <property type="project" value="TreeGrafter"/>
</dbReference>
<evidence type="ECO:0000256" key="4">
    <source>
        <dbReference type="SAM" id="MobiDB-lite"/>
    </source>
</evidence>
<dbReference type="EMBL" id="UZAE01001213">
    <property type="protein sequence ID" value="VDN98334.1"/>
    <property type="molecule type" value="Genomic_DNA"/>
</dbReference>
<keyword evidence="2" id="KW-0808">Transferase</keyword>
<dbReference type="InterPro" id="IPR052097">
    <property type="entry name" value="SET-MYND_domain_protein"/>
</dbReference>
<dbReference type="WBParaSite" id="HNAJ_0000247601-mRNA-1">
    <property type="protein sequence ID" value="HNAJ_0000247601-mRNA-1"/>
    <property type="gene ID" value="HNAJ_0000247601"/>
</dbReference>
<proteinExistence type="predicted"/>
<dbReference type="PANTHER" id="PTHR46165">
    <property type="entry name" value="SET AND MYND DOMAIN-CONTAINING PROTEIN 4"/>
    <property type="match status" value="1"/>
</dbReference>
<dbReference type="AlphaFoldDB" id="A0A0R3T5Y8"/>
<dbReference type="PANTHER" id="PTHR46165:SF7">
    <property type="entry name" value="SET AND MYND DOMAIN-CONTAINING PROTEIN 4"/>
    <property type="match status" value="1"/>
</dbReference>
<evidence type="ECO:0000313" key="7">
    <source>
        <dbReference type="WBParaSite" id="HNAJ_0000247601-mRNA-1"/>
    </source>
</evidence>
<evidence type="ECO:0000256" key="3">
    <source>
        <dbReference type="ARBA" id="ARBA00022691"/>
    </source>
</evidence>